<reference evidence="1 2" key="1">
    <citation type="submission" date="2021-07" db="EMBL/GenBank/DDBJ databases">
        <title>Paenibacillus radiodurans sp. nov., isolated from the southeastern edge of Tengger Desert.</title>
        <authorList>
            <person name="Zhang G."/>
        </authorList>
    </citation>
    <scope>NUCLEOTIDE SEQUENCE [LARGE SCALE GENOMIC DNA]</scope>
    <source>
        <strain evidence="1 2">CCM 7311</strain>
    </source>
</reference>
<organism evidence="1 2">
    <name type="scientific">Paenibacillus sepulcri</name>
    <dbReference type="NCBI Taxonomy" id="359917"/>
    <lineage>
        <taxon>Bacteria</taxon>
        <taxon>Bacillati</taxon>
        <taxon>Bacillota</taxon>
        <taxon>Bacilli</taxon>
        <taxon>Bacillales</taxon>
        <taxon>Paenibacillaceae</taxon>
        <taxon>Paenibacillus</taxon>
    </lineage>
</organism>
<dbReference type="Proteomes" id="UP001519887">
    <property type="component" value="Unassembled WGS sequence"/>
</dbReference>
<dbReference type="EMBL" id="JAHZIK010001009">
    <property type="protein sequence ID" value="MBW7457920.1"/>
    <property type="molecule type" value="Genomic_DNA"/>
</dbReference>
<sequence>MSFVSIVATTGFVTVMSDGRVKDIVSGEIIQEDFQKFIKANDSKAFIAYVGNRESCEPIALNLKNAIEEGISFDIVQTILISAVKKLIPEHLTVMFALGGLNSDNEIEFYSFNSRENTNSHFKPANDVISYTFLNNTSIARKDFEGEFVRNLRETGFQSPTSTIQAQKLLNRYIASRDETVNNTTFRLSIKK</sequence>
<evidence type="ECO:0000313" key="2">
    <source>
        <dbReference type="Proteomes" id="UP001519887"/>
    </source>
</evidence>
<protein>
    <submittedName>
        <fullName evidence="1">Uncharacterized protein</fullName>
    </submittedName>
</protein>
<evidence type="ECO:0000313" key="1">
    <source>
        <dbReference type="EMBL" id="MBW7457920.1"/>
    </source>
</evidence>
<dbReference type="RefSeq" id="WP_210039436.1">
    <property type="nucleotide sequence ID" value="NZ_JBHLVU010000005.1"/>
</dbReference>
<comment type="caution">
    <text evidence="1">The sequence shown here is derived from an EMBL/GenBank/DDBJ whole genome shotgun (WGS) entry which is preliminary data.</text>
</comment>
<accession>A0ABS7CAF4</accession>
<gene>
    <name evidence="1" type="ORF">K0U00_28155</name>
</gene>
<keyword evidence="2" id="KW-1185">Reference proteome</keyword>
<name>A0ABS7CAF4_9BACL</name>
<proteinExistence type="predicted"/>